<dbReference type="OrthoDB" id="10039566at2759"/>
<dbReference type="EMBL" id="JRHA01000004">
    <property type="protein sequence ID" value="PQK13872.1"/>
    <property type="molecule type" value="Genomic_DNA"/>
</dbReference>
<evidence type="ECO:0000313" key="2">
    <source>
        <dbReference type="Proteomes" id="UP000237441"/>
    </source>
</evidence>
<dbReference type="GO" id="GO:0000329">
    <property type="term" value="C:fungal-type vacuole membrane"/>
    <property type="evidence" value="ECO:0007669"/>
    <property type="project" value="InterPro"/>
</dbReference>
<reference evidence="1 2" key="1">
    <citation type="submission" date="2016-07" db="EMBL/GenBank/DDBJ databases">
        <title>Comparative genomics of the entomopathogenic fungus Beauveria bassiana.</title>
        <authorList>
            <person name="Valero Jimenez C.A."/>
            <person name="Zwaan B.J."/>
            <person name="Van Kan J.A."/>
            <person name="Takken W."/>
            <person name="Debets A.J."/>
            <person name="Schoustra S.E."/>
            <person name="Koenraadt C.J."/>
        </authorList>
    </citation>
    <scope>NUCLEOTIDE SEQUENCE [LARGE SCALE GENOMIC DNA]</scope>
    <source>
        <strain evidence="1 2">ARSEF 8028</strain>
    </source>
</reference>
<dbReference type="Pfam" id="PF12505">
    <property type="entry name" value="DUF3712"/>
    <property type="match status" value="1"/>
</dbReference>
<dbReference type="InterPro" id="IPR046368">
    <property type="entry name" value="Tag1"/>
</dbReference>
<gene>
    <name evidence="1" type="ORF">BB8028_0004g08030</name>
</gene>
<accession>A0A2S7YDD3</accession>
<organism evidence="1 2">
    <name type="scientific">Beauveria bassiana</name>
    <name type="common">White muscardine disease fungus</name>
    <name type="synonym">Tritirachium shiotae</name>
    <dbReference type="NCBI Taxonomy" id="176275"/>
    <lineage>
        <taxon>Eukaryota</taxon>
        <taxon>Fungi</taxon>
        <taxon>Dikarya</taxon>
        <taxon>Ascomycota</taxon>
        <taxon>Pezizomycotina</taxon>
        <taxon>Sordariomycetes</taxon>
        <taxon>Hypocreomycetidae</taxon>
        <taxon>Hypocreales</taxon>
        <taxon>Cordycipitaceae</taxon>
        <taxon>Beauveria</taxon>
    </lineage>
</organism>
<evidence type="ECO:0000313" key="1">
    <source>
        <dbReference type="EMBL" id="PQK13872.1"/>
    </source>
</evidence>
<dbReference type="Proteomes" id="UP000237441">
    <property type="component" value="Unassembled WGS sequence"/>
</dbReference>
<proteinExistence type="predicted"/>
<dbReference type="PANTHER" id="PTHR35895">
    <property type="entry name" value="CHROMOSOME 16, WHOLE GENOME SHOTGUN SEQUENCE"/>
    <property type="match status" value="1"/>
</dbReference>
<comment type="caution">
    <text evidence="1">The sequence shown here is derived from an EMBL/GenBank/DDBJ whole genome shotgun (WGS) entry which is preliminary data.</text>
</comment>
<dbReference type="PANTHER" id="PTHR35895:SF3">
    <property type="entry name" value="PRE-RRNA PROCESSING PROTEIN"/>
    <property type="match status" value="1"/>
</dbReference>
<name>A0A2S7YDD3_BEABA</name>
<sequence>MSSACNSIDSTPSFNTASFSHHPDFNHLFKNWPSTLQNFVKMNAITQSILNNSKLEIDFIKITNATESSFLISLKGKTTKIGVAKATVSAMTVDMVGPRGAFGRLNVPEIKMGSFGAADITIVEQEIAIINMEAFKAFVASIMQDDQLVMRLENGQVTVKSMGMTSNIVYNKVLNLRGLKSLETTLLKVEADDGGVKSTFSVVNPSQFEVDLGTVIYEVQDKDGNRIGEQKGATYVSRGESSLALHGSVEGDVSSGETRFVGVDVEEENWLKQIMRSIEVVVTA</sequence>
<dbReference type="AlphaFoldDB" id="A0A2S7YDD3"/>
<protein>
    <submittedName>
        <fullName evidence="1">Uncharacterized protein</fullName>
    </submittedName>
</protein>
<dbReference type="InterPro" id="IPR022185">
    <property type="entry name" value="DUF3712"/>
</dbReference>